<accession>A0ABD0KI33</accession>
<protein>
    <submittedName>
        <fullName evidence="1">Uncharacterized protein</fullName>
    </submittedName>
</protein>
<reference evidence="1 2" key="1">
    <citation type="journal article" date="2023" name="Sci. Data">
        <title>Genome assembly of the Korean intertidal mud-creeper Batillaria attramentaria.</title>
        <authorList>
            <person name="Patra A.K."/>
            <person name="Ho P.T."/>
            <person name="Jun S."/>
            <person name="Lee S.J."/>
            <person name="Kim Y."/>
            <person name="Won Y.J."/>
        </authorList>
    </citation>
    <scope>NUCLEOTIDE SEQUENCE [LARGE SCALE GENOMIC DNA]</scope>
    <source>
        <strain evidence="1">Wonlab-2016</strain>
    </source>
</reference>
<sequence length="94" mass="10457">NDAVGKILSKREGKLSKLHVKSQGTQAQNYSPCLKLEARAYGQTKRWIPTHDFGFLANVSVCTDRQINKIAGNTYANCVRPCNLKENKAACLFD</sequence>
<feature type="non-terminal residue" evidence="1">
    <location>
        <position position="1"/>
    </location>
</feature>
<dbReference type="Proteomes" id="UP001519460">
    <property type="component" value="Unassembled WGS sequence"/>
</dbReference>
<comment type="caution">
    <text evidence="1">The sequence shown here is derived from an EMBL/GenBank/DDBJ whole genome shotgun (WGS) entry which is preliminary data.</text>
</comment>
<dbReference type="EMBL" id="JACVVK020000174">
    <property type="protein sequence ID" value="KAK7486751.1"/>
    <property type="molecule type" value="Genomic_DNA"/>
</dbReference>
<proteinExistence type="predicted"/>
<organism evidence="1 2">
    <name type="scientific">Batillaria attramentaria</name>
    <dbReference type="NCBI Taxonomy" id="370345"/>
    <lineage>
        <taxon>Eukaryota</taxon>
        <taxon>Metazoa</taxon>
        <taxon>Spiralia</taxon>
        <taxon>Lophotrochozoa</taxon>
        <taxon>Mollusca</taxon>
        <taxon>Gastropoda</taxon>
        <taxon>Caenogastropoda</taxon>
        <taxon>Sorbeoconcha</taxon>
        <taxon>Cerithioidea</taxon>
        <taxon>Batillariidae</taxon>
        <taxon>Batillaria</taxon>
    </lineage>
</organism>
<name>A0ABD0KI33_9CAEN</name>
<gene>
    <name evidence="1" type="ORF">BaRGS_00022035</name>
</gene>
<evidence type="ECO:0000313" key="2">
    <source>
        <dbReference type="Proteomes" id="UP001519460"/>
    </source>
</evidence>
<keyword evidence="2" id="KW-1185">Reference proteome</keyword>
<dbReference type="AlphaFoldDB" id="A0ABD0KI33"/>
<evidence type="ECO:0000313" key="1">
    <source>
        <dbReference type="EMBL" id="KAK7486751.1"/>
    </source>
</evidence>